<dbReference type="InterPro" id="IPR033616">
    <property type="entry name" value="BLTP1"/>
</dbReference>
<feature type="region of interest" description="Disordered" evidence="1">
    <location>
        <begin position="152"/>
        <end position="262"/>
    </location>
</feature>
<comment type="caution">
    <text evidence="3">The sequence shown here is derived from an EMBL/GenBank/DDBJ whole genome shotgun (WGS) entry which is preliminary data.</text>
</comment>
<evidence type="ECO:0000313" key="3">
    <source>
        <dbReference type="EMBL" id="KAG0720997.1"/>
    </source>
</evidence>
<dbReference type="InterPro" id="IPR056742">
    <property type="entry name" value="BLTP1_C"/>
</dbReference>
<feature type="compositionally biased region" description="Low complexity" evidence="1">
    <location>
        <begin position="197"/>
        <end position="206"/>
    </location>
</feature>
<organism evidence="3 4">
    <name type="scientific">Chionoecetes opilio</name>
    <name type="common">Atlantic snow crab</name>
    <name type="synonym">Cancer opilio</name>
    <dbReference type="NCBI Taxonomy" id="41210"/>
    <lineage>
        <taxon>Eukaryota</taxon>
        <taxon>Metazoa</taxon>
        <taxon>Ecdysozoa</taxon>
        <taxon>Arthropoda</taxon>
        <taxon>Crustacea</taxon>
        <taxon>Multicrustacea</taxon>
        <taxon>Malacostraca</taxon>
        <taxon>Eumalacostraca</taxon>
        <taxon>Eucarida</taxon>
        <taxon>Decapoda</taxon>
        <taxon>Pleocyemata</taxon>
        <taxon>Brachyura</taxon>
        <taxon>Eubrachyura</taxon>
        <taxon>Majoidea</taxon>
        <taxon>Majidae</taxon>
        <taxon>Chionoecetes</taxon>
    </lineage>
</organism>
<protein>
    <recommendedName>
        <fullName evidence="2">Bridge-like lipid transfer protein family member 1 C-terminal domain-containing protein</fullName>
    </recommendedName>
</protein>
<dbReference type="PANTHER" id="PTHR31640:SF1">
    <property type="entry name" value="BRIDGE-LIKE LIPID TRANSFER PROTEIN FAMILY MEMBER 1"/>
    <property type="match status" value="1"/>
</dbReference>
<dbReference type="AlphaFoldDB" id="A0A8J4Y5J9"/>
<feature type="compositionally biased region" description="Low complexity" evidence="1">
    <location>
        <begin position="158"/>
        <end position="175"/>
    </location>
</feature>
<dbReference type="Pfam" id="PF25040">
    <property type="entry name" value="BLTP1_C"/>
    <property type="match status" value="1"/>
</dbReference>
<gene>
    <name evidence="3" type="ORF">GWK47_047324</name>
</gene>
<dbReference type="GO" id="GO:0048488">
    <property type="term" value="P:synaptic vesicle endocytosis"/>
    <property type="evidence" value="ECO:0007669"/>
    <property type="project" value="TreeGrafter"/>
</dbReference>
<dbReference type="Proteomes" id="UP000770661">
    <property type="component" value="Unassembled WGS sequence"/>
</dbReference>
<dbReference type="EMBL" id="JACEEZ010011952">
    <property type="protein sequence ID" value="KAG0720997.1"/>
    <property type="molecule type" value="Genomic_DNA"/>
</dbReference>
<reference evidence="3" key="1">
    <citation type="submission" date="2020-07" db="EMBL/GenBank/DDBJ databases">
        <title>The High-quality genome of the commercially important snow crab, Chionoecetes opilio.</title>
        <authorList>
            <person name="Jeong J.-H."/>
            <person name="Ryu S."/>
        </authorList>
    </citation>
    <scope>NUCLEOTIDE SEQUENCE</scope>
    <source>
        <strain evidence="3">MADBK_172401_WGS</strain>
        <tissue evidence="3">Digestive gland</tissue>
    </source>
</reference>
<keyword evidence="4" id="KW-1185">Reference proteome</keyword>
<sequence>MPDLGSKLQATIGGLSVTGVLEDFSLYVFHPYGGKQRGASGAPYLATSPLAALTDSERKDSLSVMVEFVKLHISRSRKINFKPEMSSKMKASGGADSSKAIIRFSTIVDIGAAHFKYDMRRLTEILAFPRAWYRRSIVRRLFLGDFTGGATSSEWDEASPAPSSSESPPSQAHPAASKRHSSSSSEGIDNNRRENTGGASNSSGAQSPPPSAPLGGAGAGSWARDKLRLNFDSDTHPRKSPKLSGGPMGGNGRGYCVWPVGI</sequence>
<dbReference type="OrthoDB" id="10051416at2759"/>
<feature type="compositionally biased region" description="Basic and acidic residues" evidence="1">
    <location>
        <begin position="223"/>
        <end position="237"/>
    </location>
</feature>
<accession>A0A8J4Y5J9</accession>
<dbReference type="PANTHER" id="PTHR31640">
    <property type="entry name" value="TRANSMEMBRANE PROTEIN KIAA1109"/>
    <property type="match status" value="1"/>
</dbReference>
<name>A0A8J4Y5J9_CHIOP</name>
<dbReference type="GO" id="GO:0098793">
    <property type="term" value="C:presynapse"/>
    <property type="evidence" value="ECO:0007669"/>
    <property type="project" value="GOC"/>
</dbReference>
<evidence type="ECO:0000256" key="1">
    <source>
        <dbReference type="SAM" id="MobiDB-lite"/>
    </source>
</evidence>
<evidence type="ECO:0000259" key="2">
    <source>
        <dbReference type="Pfam" id="PF25040"/>
    </source>
</evidence>
<feature type="domain" description="Bridge-like lipid transfer protein family member 1 C-terminal" evidence="2">
    <location>
        <begin position="11"/>
        <end position="177"/>
    </location>
</feature>
<proteinExistence type="predicted"/>
<evidence type="ECO:0000313" key="4">
    <source>
        <dbReference type="Proteomes" id="UP000770661"/>
    </source>
</evidence>